<keyword evidence="4" id="KW-0653">Protein transport</keyword>
<comment type="subcellular location">
    <subcellularLocation>
        <location evidence="1">Nucleus</location>
        <location evidence="1">Nuclear pore complex</location>
    </subcellularLocation>
</comment>
<dbReference type="InterPro" id="IPR007846">
    <property type="entry name" value="RRM_NUP35_dom"/>
</dbReference>
<evidence type="ECO:0000256" key="4">
    <source>
        <dbReference type="ARBA" id="ARBA00022927"/>
    </source>
</evidence>
<keyword evidence="2 8" id="KW-0813">Transport</keyword>
<dbReference type="GO" id="GO:0006607">
    <property type="term" value="P:NLS-bearing protein import into nucleus"/>
    <property type="evidence" value="ECO:0007669"/>
    <property type="project" value="TreeGrafter"/>
</dbReference>
<accession>A0A1E3NNC9</accession>
<evidence type="ECO:0000313" key="11">
    <source>
        <dbReference type="EMBL" id="ODQ47600.1"/>
    </source>
</evidence>
<feature type="domain" description="RRM Nup35-type" evidence="10">
    <location>
        <begin position="249"/>
        <end position="372"/>
    </location>
</feature>
<dbReference type="Gene3D" id="3.30.70.330">
    <property type="match status" value="1"/>
</dbReference>
<feature type="compositionally biased region" description="Gly residues" evidence="9">
    <location>
        <begin position="73"/>
        <end position="82"/>
    </location>
</feature>
<evidence type="ECO:0000256" key="9">
    <source>
        <dbReference type="SAM" id="MobiDB-lite"/>
    </source>
</evidence>
<dbReference type="GO" id="GO:0005543">
    <property type="term" value="F:phospholipid binding"/>
    <property type="evidence" value="ECO:0007669"/>
    <property type="project" value="TreeGrafter"/>
</dbReference>
<organism evidence="11 12">
    <name type="scientific">Pichia membranifaciens NRRL Y-2026</name>
    <dbReference type="NCBI Taxonomy" id="763406"/>
    <lineage>
        <taxon>Eukaryota</taxon>
        <taxon>Fungi</taxon>
        <taxon>Dikarya</taxon>
        <taxon>Ascomycota</taxon>
        <taxon>Saccharomycotina</taxon>
        <taxon>Pichiomycetes</taxon>
        <taxon>Pichiales</taxon>
        <taxon>Pichiaceae</taxon>
        <taxon>Pichia</taxon>
    </lineage>
</organism>
<dbReference type="PANTHER" id="PTHR21527">
    <property type="entry name" value="NUCLEOPORIN NUP35"/>
    <property type="match status" value="1"/>
</dbReference>
<dbReference type="GO" id="GO:0044613">
    <property type="term" value="C:nuclear pore central transport channel"/>
    <property type="evidence" value="ECO:0007669"/>
    <property type="project" value="TreeGrafter"/>
</dbReference>
<evidence type="ECO:0000256" key="3">
    <source>
        <dbReference type="ARBA" id="ARBA00022816"/>
    </source>
</evidence>
<dbReference type="PROSITE" id="PS51472">
    <property type="entry name" value="RRM_NUP35"/>
    <property type="match status" value="1"/>
</dbReference>
<feature type="compositionally biased region" description="Low complexity" evidence="9">
    <location>
        <begin position="59"/>
        <end position="72"/>
    </location>
</feature>
<proteinExistence type="predicted"/>
<feature type="compositionally biased region" description="Low complexity" evidence="9">
    <location>
        <begin position="10"/>
        <end position="34"/>
    </location>
</feature>
<keyword evidence="3 8" id="KW-0509">mRNA transport</keyword>
<dbReference type="SUPFAM" id="SSF54928">
    <property type="entry name" value="RNA-binding domain, RBD"/>
    <property type="match status" value="1"/>
</dbReference>
<evidence type="ECO:0000256" key="6">
    <source>
        <dbReference type="ARBA" id="ARBA00023132"/>
    </source>
</evidence>
<keyword evidence="12" id="KW-1185">Reference proteome</keyword>
<dbReference type="Pfam" id="PF05172">
    <property type="entry name" value="RRM_Nup35"/>
    <property type="match status" value="1"/>
</dbReference>
<feature type="region of interest" description="Disordered" evidence="9">
    <location>
        <begin position="1"/>
        <end position="46"/>
    </location>
</feature>
<dbReference type="STRING" id="763406.A0A1E3NNC9"/>
<dbReference type="GO" id="GO:0017056">
    <property type="term" value="F:structural constituent of nuclear pore"/>
    <property type="evidence" value="ECO:0007669"/>
    <property type="project" value="TreeGrafter"/>
</dbReference>
<reference evidence="11 12" key="1">
    <citation type="journal article" date="2016" name="Proc. Natl. Acad. Sci. U.S.A.">
        <title>Comparative genomics of biotechnologically important yeasts.</title>
        <authorList>
            <person name="Riley R."/>
            <person name="Haridas S."/>
            <person name="Wolfe K.H."/>
            <person name="Lopes M.R."/>
            <person name="Hittinger C.T."/>
            <person name="Goeker M."/>
            <person name="Salamov A.A."/>
            <person name="Wisecaver J.H."/>
            <person name="Long T.M."/>
            <person name="Calvey C.H."/>
            <person name="Aerts A.L."/>
            <person name="Barry K.W."/>
            <person name="Choi C."/>
            <person name="Clum A."/>
            <person name="Coughlan A.Y."/>
            <person name="Deshpande S."/>
            <person name="Douglass A.P."/>
            <person name="Hanson S.J."/>
            <person name="Klenk H.-P."/>
            <person name="LaButti K.M."/>
            <person name="Lapidus A."/>
            <person name="Lindquist E.A."/>
            <person name="Lipzen A.M."/>
            <person name="Meier-Kolthoff J.P."/>
            <person name="Ohm R.A."/>
            <person name="Otillar R.P."/>
            <person name="Pangilinan J.L."/>
            <person name="Peng Y."/>
            <person name="Rokas A."/>
            <person name="Rosa C.A."/>
            <person name="Scheuner C."/>
            <person name="Sibirny A.A."/>
            <person name="Slot J.C."/>
            <person name="Stielow J.B."/>
            <person name="Sun H."/>
            <person name="Kurtzman C.P."/>
            <person name="Blackwell M."/>
            <person name="Grigoriev I.V."/>
            <person name="Jeffries T.W."/>
        </authorList>
    </citation>
    <scope>NUCLEOTIDE SEQUENCE [LARGE SCALE GENOMIC DNA]</scope>
    <source>
        <strain evidence="11 12">NRRL Y-2026</strain>
    </source>
</reference>
<evidence type="ECO:0000256" key="8">
    <source>
        <dbReference type="PROSITE-ProRule" id="PRU00804"/>
    </source>
</evidence>
<feature type="region of interest" description="Disordered" evidence="9">
    <location>
        <begin position="59"/>
        <end position="95"/>
    </location>
</feature>
<dbReference type="GO" id="GO:0003676">
    <property type="term" value="F:nucleic acid binding"/>
    <property type="evidence" value="ECO:0007669"/>
    <property type="project" value="InterPro"/>
</dbReference>
<dbReference type="GeneID" id="30177552"/>
<keyword evidence="5" id="KW-0811">Translocation</keyword>
<protein>
    <recommendedName>
        <fullName evidence="10">RRM Nup35-type domain-containing protein</fullName>
    </recommendedName>
</protein>
<dbReference type="OrthoDB" id="1733656at2759"/>
<evidence type="ECO:0000256" key="7">
    <source>
        <dbReference type="ARBA" id="ARBA00023242"/>
    </source>
</evidence>
<evidence type="ECO:0000256" key="5">
    <source>
        <dbReference type="ARBA" id="ARBA00023010"/>
    </source>
</evidence>
<evidence type="ECO:0000259" key="10">
    <source>
        <dbReference type="PROSITE" id="PS51472"/>
    </source>
</evidence>
<keyword evidence="6 8" id="KW-0906">Nuclear pore complex</keyword>
<dbReference type="RefSeq" id="XP_019018713.1">
    <property type="nucleotide sequence ID" value="XM_019160865.1"/>
</dbReference>
<dbReference type="InterPro" id="IPR012677">
    <property type="entry name" value="Nucleotide-bd_a/b_plait_sf"/>
</dbReference>
<dbReference type="PANTHER" id="PTHR21527:SF6">
    <property type="entry name" value="NUCLEOPORIN NUP35"/>
    <property type="match status" value="1"/>
</dbReference>
<dbReference type="EMBL" id="KV454002">
    <property type="protein sequence ID" value="ODQ47600.1"/>
    <property type="molecule type" value="Genomic_DNA"/>
</dbReference>
<gene>
    <name evidence="11" type="ORF">PICMEDRAFT_15532</name>
</gene>
<keyword evidence="7 8" id="KW-0539">Nucleus</keyword>
<dbReference type="AlphaFoldDB" id="A0A1E3NNC9"/>
<name>A0A1E3NNC9_9ASCO</name>
<dbReference type="Proteomes" id="UP000094455">
    <property type="component" value="Unassembled WGS sequence"/>
</dbReference>
<evidence type="ECO:0000256" key="1">
    <source>
        <dbReference type="ARBA" id="ARBA00004567"/>
    </source>
</evidence>
<dbReference type="InterPro" id="IPR035979">
    <property type="entry name" value="RBD_domain_sf"/>
</dbReference>
<dbReference type="GO" id="GO:0006999">
    <property type="term" value="P:nuclear pore organization"/>
    <property type="evidence" value="ECO:0007669"/>
    <property type="project" value="TreeGrafter"/>
</dbReference>
<evidence type="ECO:0000256" key="2">
    <source>
        <dbReference type="ARBA" id="ARBA00022448"/>
    </source>
</evidence>
<dbReference type="GO" id="GO:0051028">
    <property type="term" value="P:mRNA transport"/>
    <property type="evidence" value="ECO:0007669"/>
    <property type="project" value="UniProtKB-UniRule"/>
</dbReference>
<evidence type="ECO:0000313" key="12">
    <source>
        <dbReference type="Proteomes" id="UP000094455"/>
    </source>
</evidence>
<dbReference type="GO" id="GO:0044615">
    <property type="term" value="C:nuclear pore nuclear basket"/>
    <property type="evidence" value="ECO:0007669"/>
    <property type="project" value="TreeGrafter"/>
</dbReference>
<sequence>MQSSLFGGANPFQQQPPQQQVPSVFNNVNPQVQQMTQPSRFEKYELKNAADNRLFASESLSHSNQSGNSASGNGSGNSGGNGSNSLIKKRTIPNRLIKRVGKMDSSLGEEEKTSGPVLPFKVSTQVQPDTFAEDFAHLYKVDRPPSNSMFDPTVFQDETTPGEMLIGESIFKEMSENPDLFENVFKRPSRKLLQSETHSKYQNTEYPWSNSTLQSYNSEELPNTSTRKKQPNLHYSNALDISRSQQSAEKLYCSVIIYGFDDDHFSLIVEHFAKYGKIMENLVISDYTYYYGAFGNVIAHDKLVDVDEKEKSSLDSKKKGLELFPLFLGPQWVKVTYDNPNSAIRALADNLTDDGKGNVLGVLPYRRQDLEILLSHEIPDELNIGEGLHGLSHELELEKRLADNEIGRYLSNARGDTLDSLNGTKRNASSLTLKDGTKLLLKTKKESDGKNIWHKGMGFLFGEGEI</sequence>